<feature type="domain" description="BRCT" evidence="3">
    <location>
        <begin position="730"/>
        <end position="832"/>
    </location>
</feature>
<dbReference type="GO" id="GO:0007095">
    <property type="term" value="P:mitotic G2 DNA damage checkpoint signaling"/>
    <property type="evidence" value="ECO:0007669"/>
    <property type="project" value="TreeGrafter"/>
</dbReference>
<evidence type="ECO:0000313" key="4">
    <source>
        <dbReference type="EMBL" id="RKP02837.1"/>
    </source>
</evidence>
<gene>
    <name evidence="4" type="ORF">CXG81DRAFT_17554</name>
</gene>
<feature type="region of interest" description="Disordered" evidence="2">
    <location>
        <begin position="220"/>
        <end position="291"/>
    </location>
</feature>
<proteinExistence type="predicted"/>
<feature type="region of interest" description="Disordered" evidence="2">
    <location>
        <begin position="1306"/>
        <end position="1353"/>
    </location>
</feature>
<evidence type="ECO:0000313" key="5">
    <source>
        <dbReference type="Proteomes" id="UP000274922"/>
    </source>
</evidence>
<sequence>MDALARAAADRPLLREPGAMASTPASSATRAAAATKPAPACRPVLSGALIVCSGLREEMRHTLRQRVLAMQGTWRDEITDDTTVLIMERAGSEKHRRAAEMRRRGHPIQIVKPQWIDEIYARSQRERFDPFVSSRHYPVRPLEQLVITSTGFLEAAREEIEALVADLGATYSPSLTMQCSHLIAKHPSGPKYQFAVQHGILIVHIDWLRAAHKSDALPRECDYPASPRPDGVDSQGSASVFSEHSGTSSNRHPVAVLKQRERSHDASHRRSQTLPNVLDGGRAPTTREGSLPVDLTRRSRTPLQDSGLAAGDRGFKRHASMNQLEARTTLVPPVLKGIRCYVLAGSLNPRSITGITADPHIQPMVHQCEDLVRLMSGLLVSRPGDAGQIFVIPPATAASSRRPTLPAAPHDTPLTLPASHPIWSQVPPQARIVSVAWLFDVAEAREPLEVAPYQFQQATSSADPTASRHASPAAAAAAAAGSTAGAAGANSRSRSGTPSLPAASHTASGVDNGDLPVRLRAQAQAQRATREEAAQAYWNDVLTNVYAADAPVRTLDMTTPVTAAAASMPVASVPASAKPPVAASAASGAAAPAAAGASTATDAALRPRFLARCCFVIVGFSAEEIDGILRQEIEASGGRIVDNFTQCDTSPATPLFLLTPFVTTPPHVAAAAPSRVPGSLDPDVLCRRYDAPPHTRVVTEFWLERSLSDGVLHAPDAMTLFRPSPSLIRYDARFFAAARLSITGFGDVERDQIGQLAELLGAQFSERLCRSNTHLIMDGRPIRSGDAASITQWHANRKVQKAREWNVWITDVTWLYDTIAHGQGAPPDLTPYLVDPIQQSSYVAQQRSAAAAASGAASTSPATAVTAAAVAVEPPAMAHVVAPPPKTPLNILVTPVPSKEASPLDTSYARRINTAIQHIQSSHVVTPGPDSASAETITTTATTTTTTTVADGSGGGAADQAVDLSTVLAGVVLASSQRIAHRRQEIARFAQAMGAEYVAKLSPRVTHYIHQSTNRAEVFRDFRLAMERQREGKAWIVSPFWLQACFESGFKVDPRNYPHTYRPDRAVAMINTPAPIAAGVSTVVTPANVTMPVASVPATVAPAPAPSIITPMLRDAVMVVRETPAPTSAGLRESPPAGDLVDMAATRLDPLHRHAADAPIATPSRPSPERRRPHDAKLNGSSRPRMDVAEEEDEATTASHVQNYAEAVRRLLQNKAKQRNDSVDPLQTPPARSVMGRLAAAAAAAPRADAASAMADGTVTMNERSAAAAVSDLTVSGRDDVDPTRAGVAILGNHFDFDNLTQDALHADGPSGSHASGAGGLRGAHANGSSASHRRSALLHAHSSTTGATTGAAVSSVSAVVEHTIIYDDPDGRREKRKLLKCLGSATYADAADERLKRLRSDGGGSDGDDGDGSSPRRGSAAAGAAASDALNGAASDAVPSAAGTAATYAHTPKVCHILVSGIKLGPRQEIAGMVRRLAGTMLESRLWAPQCTHLVTEKPCLYAEKTLAACAAGVWHLKVSWITASSRAGRFLPEDEHVWQPDDTKDPDEARVIAAMRQWRSYLGVQARRGSPGAFHGWRVVFYGPKSRYDVYRRVLRAGNAVPILLPVLADAAPLTKLEADDDPATTTSADGVTTATSMMALLRLRVTHLMFDPRDLATLDPVLPQLVKQGVTFGSHSYVKDYLHAPPEKPMATPTIDAMIQQRCAALASAARAS</sequence>
<organism evidence="4 5">
    <name type="scientific">Caulochytrium protostelioides</name>
    <dbReference type="NCBI Taxonomy" id="1555241"/>
    <lineage>
        <taxon>Eukaryota</taxon>
        <taxon>Fungi</taxon>
        <taxon>Fungi incertae sedis</taxon>
        <taxon>Chytridiomycota</taxon>
        <taxon>Chytridiomycota incertae sedis</taxon>
        <taxon>Chytridiomycetes</taxon>
        <taxon>Caulochytriales</taxon>
        <taxon>Caulochytriaceae</taxon>
        <taxon>Caulochytrium</taxon>
    </lineage>
</organism>
<dbReference type="GO" id="GO:0033314">
    <property type="term" value="P:mitotic DNA replication checkpoint signaling"/>
    <property type="evidence" value="ECO:0007669"/>
    <property type="project" value="TreeGrafter"/>
</dbReference>
<feature type="compositionally biased region" description="Basic and acidic residues" evidence="2">
    <location>
        <begin position="1167"/>
        <end position="1177"/>
    </location>
</feature>
<feature type="region of interest" description="Disordered" evidence="2">
    <location>
        <begin position="486"/>
        <end position="515"/>
    </location>
</feature>
<name>A0A4P9XBN6_9FUNG</name>
<dbReference type="Proteomes" id="UP000274922">
    <property type="component" value="Unassembled WGS sequence"/>
</dbReference>
<dbReference type="InterPro" id="IPR059215">
    <property type="entry name" value="BRCT2_TopBP1-like"/>
</dbReference>
<dbReference type="Pfam" id="PF12738">
    <property type="entry name" value="PTCB-BRCT"/>
    <property type="match status" value="2"/>
</dbReference>
<dbReference type="OrthoDB" id="2143040at2759"/>
<feature type="region of interest" description="Disordered" evidence="2">
    <location>
        <begin position="1399"/>
        <end position="1425"/>
    </location>
</feature>
<feature type="domain" description="BRCT" evidence="3">
    <location>
        <begin position="963"/>
        <end position="1059"/>
    </location>
</feature>
<dbReference type="SUPFAM" id="SSF52113">
    <property type="entry name" value="BRCT domain"/>
    <property type="match status" value="5"/>
</dbReference>
<dbReference type="InterPro" id="IPR001357">
    <property type="entry name" value="BRCT_dom"/>
</dbReference>
<protein>
    <recommendedName>
        <fullName evidence="3">BRCT domain-containing protein</fullName>
    </recommendedName>
</protein>
<feature type="domain" description="BRCT" evidence="3">
    <location>
        <begin position="1467"/>
        <end position="1540"/>
    </location>
</feature>
<keyword evidence="1" id="KW-0677">Repeat</keyword>
<keyword evidence="5" id="KW-1185">Reference proteome</keyword>
<dbReference type="PANTHER" id="PTHR13561:SF20">
    <property type="entry name" value="DNA TOPOISOMERASE 2-BINDING PROTEIN 1"/>
    <property type="match status" value="1"/>
</dbReference>
<accession>A0A4P9XBN6</accession>
<feature type="compositionally biased region" description="Basic and acidic residues" evidence="2">
    <location>
        <begin position="258"/>
        <end position="268"/>
    </location>
</feature>
<feature type="compositionally biased region" description="Low complexity" evidence="2">
    <location>
        <begin position="19"/>
        <end position="31"/>
    </location>
</feature>
<evidence type="ECO:0000256" key="1">
    <source>
        <dbReference type="ARBA" id="ARBA00022737"/>
    </source>
</evidence>
<feature type="domain" description="BRCT" evidence="3">
    <location>
        <begin position="137"/>
        <end position="225"/>
    </location>
</feature>
<reference evidence="5" key="1">
    <citation type="journal article" date="2018" name="Nat. Microbiol.">
        <title>Leveraging single-cell genomics to expand the fungal tree of life.</title>
        <authorList>
            <person name="Ahrendt S.R."/>
            <person name="Quandt C.A."/>
            <person name="Ciobanu D."/>
            <person name="Clum A."/>
            <person name="Salamov A."/>
            <person name="Andreopoulos B."/>
            <person name="Cheng J.F."/>
            <person name="Woyke T."/>
            <person name="Pelin A."/>
            <person name="Henrissat B."/>
            <person name="Reynolds N.K."/>
            <person name="Benny G.L."/>
            <person name="Smith M.E."/>
            <person name="James T.Y."/>
            <person name="Grigoriev I.V."/>
        </authorList>
    </citation>
    <scope>NUCLEOTIDE SEQUENCE [LARGE SCALE GENOMIC DNA]</scope>
    <source>
        <strain evidence="5">ATCC 52028</strain>
    </source>
</reference>
<dbReference type="CDD" id="cd17731">
    <property type="entry name" value="BRCT_TopBP1_rpt2_like"/>
    <property type="match status" value="1"/>
</dbReference>
<dbReference type="GO" id="GO:0006270">
    <property type="term" value="P:DNA replication initiation"/>
    <property type="evidence" value="ECO:0007669"/>
    <property type="project" value="TreeGrafter"/>
</dbReference>
<feature type="compositionally biased region" description="Low complexity" evidence="2">
    <location>
        <begin position="1413"/>
        <end position="1425"/>
    </location>
</feature>
<feature type="compositionally biased region" description="Low complexity" evidence="2">
    <location>
        <begin position="486"/>
        <end position="497"/>
    </location>
</feature>
<evidence type="ECO:0000256" key="2">
    <source>
        <dbReference type="SAM" id="MobiDB-lite"/>
    </source>
</evidence>
<feature type="compositionally biased region" description="Polar residues" evidence="2">
    <location>
        <begin position="234"/>
        <end position="251"/>
    </location>
</feature>
<dbReference type="EMBL" id="ML014134">
    <property type="protein sequence ID" value="RKP02837.1"/>
    <property type="molecule type" value="Genomic_DNA"/>
</dbReference>
<dbReference type="STRING" id="1555241.A0A4P9XBN6"/>
<dbReference type="InterPro" id="IPR036420">
    <property type="entry name" value="BRCT_dom_sf"/>
</dbReference>
<feature type="compositionally biased region" description="Low complexity" evidence="2">
    <location>
        <begin position="1343"/>
        <end position="1353"/>
    </location>
</feature>
<feature type="domain" description="BRCT" evidence="3">
    <location>
        <begin position="40"/>
        <end position="133"/>
    </location>
</feature>
<dbReference type="CDD" id="cd00027">
    <property type="entry name" value="BRCT"/>
    <property type="match status" value="1"/>
</dbReference>
<dbReference type="SMART" id="SM00292">
    <property type="entry name" value="BRCT"/>
    <property type="match status" value="6"/>
</dbReference>
<dbReference type="PANTHER" id="PTHR13561">
    <property type="entry name" value="DNA REPLICATION REGULATOR DPB11-RELATED"/>
    <property type="match status" value="1"/>
</dbReference>
<evidence type="ECO:0000259" key="3">
    <source>
        <dbReference type="PROSITE" id="PS50172"/>
    </source>
</evidence>
<dbReference type="Gene3D" id="3.40.50.10190">
    <property type="entry name" value="BRCT domain"/>
    <property type="match status" value="7"/>
</dbReference>
<dbReference type="PROSITE" id="PS50172">
    <property type="entry name" value="BRCT"/>
    <property type="match status" value="5"/>
</dbReference>
<feature type="region of interest" description="Disordered" evidence="2">
    <location>
        <begin position="1"/>
        <end position="31"/>
    </location>
</feature>
<dbReference type="CDD" id="cd17738">
    <property type="entry name" value="BRCT_TopBP1_rpt7"/>
    <property type="match status" value="1"/>
</dbReference>
<feature type="compositionally biased region" description="Low complexity" evidence="2">
    <location>
        <begin position="1307"/>
        <end position="1316"/>
    </location>
</feature>
<feature type="region of interest" description="Disordered" evidence="2">
    <location>
        <begin position="1157"/>
        <end position="1200"/>
    </location>
</feature>
<dbReference type="Pfam" id="PF00533">
    <property type="entry name" value="BRCT"/>
    <property type="match status" value="3"/>
</dbReference>